<comment type="caution">
    <text evidence="1">The sequence shown here is derived from an EMBL/GenBank/DDBJ whole genome shotgun (WGS) entry which is preliminary data.</text>
</comment>
<dbReference type="EMBL" id="JAUJYW010000006">
    <property type="protein sequence ID" value="MDN8601024.1"/>
    <property type="molecule type" value="Genomic_DNA"/>
</dbReference>
<proteinExistence type="predicted"/>
<dbReference type="InterPro" id="IPR052534">
    <property type="entry name" value="Extracell_DNA_Util/SecSys_Comp"/>
</dbReference>
<reference evidence="1 2" key="1">
    <citation type="submission" date="2023-07" db="EMBL/GenBank/DDBJ databases">
        <title>Citrobacter selenititolerans sp. nov., isolated from seleniferous soil.</title>
        <authorList>
            <person name="Zhang S."/>
            <person name="Li K."/>
            <person name="Peng J."/>
            <person name="Wang H."/>
            <person name="Sun J."/>
            <person name="Guo Y."/>
        </authorList>
    </citation>
    <scope>NUCLEOTIDE SEQUENCE [LARGE SCALE GENOMIC DNA]</scope>
    <source>
        <strain evidence="1 2">S2-9</strain>
    </source>
</reference>
<keyword evidence="2" id="KW-1185">Reference proteome</keyword>
<gene>
    <name evidence="1" type="ORF">Q0A17_16655</name>
</gene>
<name>A0ABT8Q0B4_9ENTR</name>
<evidence type="ECO:0000313" key="2">
    <source>
        <dbReference type="Proteomes" id="UP001174867"/>
    </source>
</evidence>
<organism evidence="1 2">
    <name type="scientific">Citrobacter enshiensis</name>
    <dbReference type="NCBI Taxonomy" id="2971264"/>
    <lineage>
        <taxon>Bacteria</taxon>
        <taxon>Pseudomonadati</taxon>
        <taxon>Pseudomonadota</taxon>
        <taxon>Gammaproteobacteria</taxon>
        <taxon>Enterobacterales</taxon>
        <taxon>Enterobacteriaceae</taxon>
        <taxon>Citrobacter</taxon>
    </lineage>
</organism>
<dbReference type="Proteomes" id="UP001174867">
    <property type="component" value="Unassembled WGS sequence"/>
</dbReference>
<protein>
    <submittedName>
        <fullName evidence="1">PilN domain-containing protein</fullName>
    </submittedName>
</protein>
<dbReference type="PANTHER" id="PTHR40278">
    <property type="entry name" value="DNA UTILIZATION PROTEIN HOFN"/>
    <property type="match status" value="1"/>
</dbReference>
<sequence>MSPPINFMPWRRSRRMACLRCWAVLFGGSLLLFIAIALSVCSVTGLEAQTDTILLEAERTRAAALMARKQGLEQQHQQRQQVLQRHMQRAQTRHWQSVLEAISRQMPEQAWFTRMAYQQDTLELEGNALTFSALRSLEAMLRDLPMFELSNTGATRQDAQGCWQFHYQLKKSVMHERPL</sequence>
<dbReference type="PANTHER" id="PTHR40278:SF1">
    <property type="entry name" value="DNA UTILIZATION PROTEIN HOFN"/>
    <property type="match status" value="1"/>
</dbReference>
<accession>A0ABT8Q0B4</accession>
<dbReference type="RefSeq" id="WP_301700470.1">
    <property type="nucleotide sequence ID" value="NZ_JAUJYW010000006.1"/>
</dbReference>
<evidence type="ECO:0000313" key="1">
    <source>
        <dbReference type="EMBL" id="MDN8601024.1"/>
    </source>
</evidence>
<dbReference type="Pfam" id="PF05137">
    <property type="entry name" value="PilN"/>
    <property type="match status" value="1"/>
</dbReference>
<dbReference type="InterPro" id="IPR007813">
    <property type="entry name" value="PilN"/>
</dbReference>